<proteinExistence type="inferred from homology"/>
<dbReference type="InterPro" id="IPR027469">
    <property type="entry name" value="Cation_efflux_TMD_sf"/>
</dbReference>
<dbReference type="PANTHER" id="PTHR43840:SF15">
    <property type="entry name" value="MITOCHONDRIAL METAL TRANSPORTER 1-RELATED"/>
    <property type="match status" value="1"/>
</dbReference>
<dbReference type="Gene3D" id="3.30.70.1350">
    <property type="entry name" value="Cation efflux protein, cytoplasmic domain"/>
    <property type="match status" value="1"/>
</dbReference>
<dbReference type="InterPro" id="IPR050291">
    <property type="entry name" value="CDF_Transporter"/>
</dbReference>
<dbReference type="RefSeq" id="WP_261672092.1">
    <property type="nucleotide sequence ID" value="NZ_JARUJP010000004.1"/>
</dbReference>
<feature type="domain" description="Cation efflux protein transmembrane" evidence="8">
    <location>
        <begin position="8"/>
        <end position="201"/>
    </location>
</feature>
<dbReference type="SUPFAM" id="SSF161111">
    <property type="entry name" value="Cation efflux protein transmembrane domain-like"/>
    <property type="match status" value="1"/>
</dbReference>
<feature type="transmembrane region" description="Helical" evidence="7">
    <location>
        <begin position="145"/>
        <end position="165"/>
    </location>
</feature>
<feature type="domain" description="Cation efflux protein cytoplasmic" evidence="9">
    <location>
        <begin position="205"/>
        <end position="281"/>
    </location>
</feature>
<dbReference type="InterPro" id="IPR027470">
    <property type="entry name" value="Cation_efflux_CTD"/>
</dbReference>
<feature type="transmembrane region" description="Helical" evidence="7">
    <location>
        <begin position="7"/>
        <end position="31"/>
    </location>
</feature>
<dbReference type="Pfam" id="PF01545">
    <property type="entry name" value="Cation_efflux"/>
    <property type="match status" value="1"/>
</dbReference>
<dbReference type="NCBIfam" id="TIGR01297">
    <property type="entry name" value="CDF"/>
    <property type="match status" value="1"/>
</dbReference>
<sequence length="296" mass="32601">MNKQSAAFLSIVSNSFLIILKLTAGLLIGSISVISEAIHSSMDLLASFIAFFSIKKASKAADDEHPFGHGKYENLSGFVEAMLIFLAAAFIIFEAIKKIIYGSTIETFAAGLIVMFISAVVNLVISAALFKISKRENSIALEADAMHLLTDVITAAGVFLGLLIVKVTNLTIIDPITAIIVALLIVKTSINLTKRSIKDLVDSKLPDEDIKKIVKVIKSHDEIRGYHRLRTRNCGPKKEVDIHLSINEELSFVEAHNLCSKIEEDIRTIFPNSYILIHPEPVQKIPSSNKITYRNI</sequence>
<comment type="subcellular location">
    <subcellularLocation>
        <location evidence="1">Membrane</location>
        <topology evidence="1">Multi-pass membrane protein</topology>
    </subcellularLocation>
</comment>
<evidence type="ECO:0000256" key="5">
    <source>
        <dbReference type="ARBA" id="ARBA00022989"/>
    </source>
</evidence>
<evidence type="ECO:0000313" key="11">
    <source>
        <dbReference type="Proteomes" id="UP001281656"/>
    </source>
</evidence>
<gene>
    <name evidence="10" type="ORF">P8V03_05315</name>
</gene>
<dbReference type="Pfam" id="PF16916">
    <property type="entry name" value="ZT_dimer"/>
    <property type="match status" value="1"/>
</dbReference>
<feature type="transmembrane region" description="Helical" evidence="7">
    <location>
        <begin position="75"/>
        <end position="96"/>
    </location>
</feature>
<protein>
    <submittedName>
        <fullName evidence="10">Cation diffusion facilitator family transporter</fullName>
    </submittedName>
</protein>
<name>A0ABU4JR15_9CLOT</name>
<evidence type="ECO:0000256" key="6">
    <source>
        <dbReference type="ARBA" id="ARBA00023136"/>
    </source>
</evidence>
<keyword evidence="3" id="KW-0813">Transport</keyword>
<organism evidence="10 11">
    <name type="scientific">Clostridium tanneri</name>
    <dbReference type="NCBI Taxonomy" id="3037988"/>
    <lineage>
        <taxon>Bacteria</taxon>
        <taxon>Bacillati</taxon>
        <taxon>Bacillota</taxon>
        <taxon>Clostridia</taxon>
        <taxon>Eubacteriales</taxon>
        <taxon>Clostridiaceae</taxon>
        <taxon>Clostridium</taxon>
    </lineage>
</organism>
<keyword evidence="6 7" id="KW-0472">Membrane</keyword>
<dbReference type="Gene3D" id="1.20.1510.10">
    <property type="entry name" value="Cation efflux protein transmembrane domain"/>
    <property type="match status" value="1"/>
</dbReference>
<evidence type="ECO:0000259" key="8">
    <source>
        <dbReference type="Pfam" id="PF01545"/>
    </source>
</evidence>
<dbReference type="InterPro" id="IPR002524">
    <property type="entry name" value="Cation_efflux"/>
</dbReference>
<evidence type="ECO:0000256" key="2">
    <source>
        <dbReference type="ARBA" id="ARBA00008114"/>
    </source>
</evidence>
<comment type="similarity">
    <text evidence="2">Belongs to the cation diffusion facilitator (CDF) transporter (TC 2.A.4) family.</text>
</comment>
<evidence type="ECO:0000256" key="1">
    <source>
        <dbReference type="ARBA" id="ARBA00004141"/>
    </source>
</evidence>
<dbReference type="EMBL" id="JARUJP010000004">
    <property type="protein sequence ID" value="MDW8800572.1"/>
    <property type="molecule type" value="Genomic_DNA"/>
</dbReference>
<dbReference type="PANTHER" id="PTHR43840">
    <property type="entry name" value="MITOCHONDRIAL METAL TRANSPORTER 1-RELATED"/>
    <property type="match status" value="1"/>
</dbReference>
<keyword evidence="4 7" id="KW-0812">Transmembrane</keyword>
<keyword evidence="11" id="KW-1185">Reference proteome</keyword>
<accession>A0ABU4JR15</accession>
<evidence type="ECO:0000256" key="4">
    <source>
        <dbReference type="ARBA" id="ARBA00022692"/>
    </source>
</evidence>
<evidence type="ECO:0000259" key="9">
    <source>
        <dbReference type="Pfam" id="PF16916"/>
    </source>
</evidence>
<reference evidence="10 11" key="1">
    <citation type="submission" date="2023-04" db="EMBL/GenBank/DDBJ databases">
        <title>Clostridium tannerae sp. nov., isolated from the fecal material of an alpaca.</title>
        <authorList>
            <person name="Miller S."/>
            <person name="Hendry M."/>
            <person name="King J."/>
            <person name="Sankaranarayanan K."/>
            <person name="Lawson P.A."/>
        </authorList>
    </citation>
    <scope>NUCLEOTIDE SEQUENCE [LARGE SCALE GENOMIC DNA]</scope>
    <source>
        <strain evidence="10 11">A1-XYC3</strain>
    </source>
</reference>
<dbReference type="InterPro" id="IPR036837">
    <property type="entry name" value="Cation_efflux_CTD_sf"/>
</dbReference>
<keyword evidence="5 7" id="KW-1133">Transmembrane helix</keyword>
<evidence type="ECO:0000256" key="3">
    <source>
        <dbReference type="ARBA" id="ARBA00022448"/>
    </source>
</evidence>
<dbReference type="Proteomes" id="UP001281656">
    <property type="component" value="Unassembled WGS sequence"/>
</dbReference>
<evidence type="ECO:0000313" key="10">
    <source>
        <dbReference type="EMBL" id="MDW8800572.1"/>
    </source>
</evidence>
<feature type="transmembrane region" description="Helical" evidence="7">
    <location>
        <begin position="108"/>
        <end position="133"/>
    </location>
</feature>
<comment type="caution">
    <text evidence="10">The sequence shown here is derived from an EMBL/GenBank/DDBJ whole genome shotgun (WGS) entry which is preliminary data.</text>
</comment>
<dbReference type="SUPFAM" id="SSF160240">
    <property type="entry name" value="Cation efflux protein cytoplasmic domain-like"/>
    <property type="match status" value="1"/>
</dbReference>
<evidence type="ECO:0000256" key="7">
    <source>
        <dbReference type="SAM" id="Phobius"/>
    </source>
</evidence>
<dbReference type="InterPro" id="IPR058533">
    <property type="entry name" value="Cation_efflux_TM"/>
</dbReference>